<gene>
    <name evidence="2" type="ORF">HYN49_09100</name>
</gene>
<name>A0A2S1SI52_9FLAO</name>
<evidence type="ECO:0000313" key="2">
    <source>
        <dbReference type="EMBL" id="AWI26039.1"/>
    </source>
</evidence>
<protein>
    <submittedName>
        <fullName evidence="2">Uncharacterized protein</fullName>
    </submittedName>
</protein>
<keyword evidence="1" id="KW-0175">Coiled coil</keyword>
<dbReference type="EMBL" id="CP029187">
    <property type="protein sequence ID" value="AWI26039.1"/>
    <property type="molecule type" value="Genomic_DNA"/>
</dbReference>
<evidence type="ECO:0000256" key="1">
    <source>
        <dbReference type="SAM" id="Coils"/>
    </source>
</evidence>
<feature type="coiled-coil region" evidence="1">
    <location>
        <begin position="94"/>
        <end position="157"/>
    </location>
</feature>
<evidence type="ECO:0000313" key="3">
    <source>
        <dbReference type="Proteomes" id="UP000244937"/>
    </source>
</evidence>
<dbReference type="Proteomes" id="UP000244937">
    <property type="component" value="Chromosome"/>
</dbReference>
<feature type="coiled-coil region" evidence="1">
    <location>
        <begin position="29"/>
        <end position="56"/>
    </location>
</feature>
<proteinExistence type="predicted"/>
<keyword evidence="3" id="KW-1185">Reference proteome</keyword>
<sequence length="160" mass="18364">MTIQNPLKMKKHITIAAASIFSLMLLGSCKNESKDIEDAKDDVIEARQDEQIAKEQADAAQTDSVSDYARLKAETNKLIADNKTRIAEFKVKLKTESAANQAKFEKQIDKLEAKNEELQKDLDNWANKGKERWDAFKERVQKSVDDVNKDIDDYKKEHNY</sequence>
<dbReference type="KEGG" id="fpal:HYN49_09100"/>
<dbReference type="AlphaFoldDB" id="A0A2S1SI52"/>
<organism evidence="2 3">
    <name type="scientific">Flavobacterium pallidum</name>
    <dbReference type="NCBI Taxonomy" id="2172098"/>
    <lineage>
        <taxon>Bacteria</taxon>
        <taxon>Pseudomonadati</taxon>
        <taxon>Bacteroidota</taxon>
        <taxon>Flavobacteriia</taxon>
        <taxon>Flavobacteriales</taxon>
        <taxon>Flavobacteriaceae</taxon>
        <taxon>Flavobacterium</taxon>
    </lineage>
</organism>
<reference evidence="2 3" key="1">
    <citation type="submission" date="2018-05" db="EMBL/GenBank/DDBJ databases">
        <title>Genome sequencing of Flavobacterium sp. HYN0049.</title>
        <authorList>
            <person name="Yi H."/>
            <person name="Baek C."/>
        </authorList>
    </citation>
    <scope>NUCLEOTIDE SEQUENCE [LARGE SCALE GENOMIC DNA]</scope>
    <source>
        <strain evidence="2 3">HYN0049</strain>
    </source>
</reference>
<accession>A0A2S1SI52</accession>